<protein>
    <recommendedName>
        <fullName evidence="5">RHS repeat protein</fullName>
    </recommendedName>
</protein>
<evidence type="ECO:0000313" key="3">
    <source>
        <dbReference type="EMBL" id="MFC7670495.1"/>
    </source>
</evidence>
<evidence type="ECO:0000313" key="2">
    <source>
        <dbReference type="EMBL" id="MFC7670461.1"/>
    </source>
</evidence>
<accession>A0ABW2UDB4</accession>
<gene>
    <name evidence="2" type="ORF">ACFQT0_26115</name>
    <name evidence="3" type="ORF">ACFQT0_26300</name>
</gene>
<evidence type="ECO:0000313" key="4">
    <source>
        <dbReference type="Proteomes" id="UP001596513"/>
    </source>
</evidence>
<dbReference type="EMBL" id="JBHTEK010000002">
    <property type="protein sequence ID" value="MFC7670495.1"/>
    <property type="molecule type" value="Genomic_DNA"/>
</dbReference>
<reference evidence="2" key="1">
    <citation type="journal article" date="2014" name="Int. J. Syst. Evol. Microbiol.">
        <title>Complete genome of a new Firmicutes species belonging to the dominant human colonic microbiota ('Ruminococcus bicirculans') reveals two chromosomes and a selective capacity to utilize plant glucans.</title>
        <authorList>
            <consortium name="NISC Comparative Sequencing Program"/>
            <person name="Wegmann U."/>
            <person name="Louis P."/>
            <person name="Goesmann A."/>
            <person name="Henrissat B."/>
            <person name="Duncan S.H."/>
            <person name="Flint H.J."/>
        </authorList>
    </citation>
    <scope>NUCLEOTIDE SEQUENCE</scope>
    <source>
        <strain evidence="2">JCM 19635</strain>
    </source>
</reference>
<comment type="caution">
    <text evidence="2">The sequence shown here is derived from an EMBL/GenBank/DDBJ whole genome shotgun (WGS) entry which is preliminary data.</text>
</comment>
<evidence type="ECO:0000256" key="1">
    <source>
        <dbReference type="SAM" id="MobiDB-lite"/>
    </source>
</evidence>
<feature type="region of interest" description="Disordered" evidence="1">
    <location>
        <begin position="320"/>
        <end position="374"/>
    </location>
</feature>
<dbReference type="Proteomes" id="UP001596513">
    <property type="component" value="Unassembled WGS sequence"/>
</dbReference>
<reference evidence="2" key="3">
    <citation type="submission" date="2024-09" db="EMBL/GenBank/DDBJ databases">
        <authorList>
            <person name="Sun Q."/>
            <person name="Mori K."/>
        </authorList>
    </citation>
    <scope>NUCLEOTIDE SEQUENCE</scope>
    <source>
        <strain evidence="2">JCM 19635</strain>
    </source>
</reference>
<keyword evidence="4" id="KW-1185">Reference proteome</keyword>
<sequence length="374" mass="40749">MLAQGAPGESWQLGTGHAVGRSERPNTDEDSVLWFRPGYDPAVFDPGYQGVYPAGELWGMEVADESDHHYRTIEWKDKQGQVVLRQVEAARPGTGSSATSRWLRTAYAYDDFGRLQYVLPPEAAKRVLATGVLPAPLPAAAAPFVFRYRYDGRGRQIAKQVPGTDGETVVVYDALDRPVLSQDAQQRLRKEWSWTKYDALGRVVLTGLVTRADGASPTILQAGADADTTAARQYEQRTANAGAYPQFYTTDRAYPRLGQAGFGAGLVLGVSYYDDYNFNFDAQGTADAAYNADTNFAFPAGTAPWPTPAPRAWSRAPARGYCTARPGTRGQTGSRRRPFTTHAPAPCRCKPPTPATAKAWSPPTWTGRASRCSA</sequence>
<organism evidence="2 4">
    <name type="scientific">Hymenobacter humi</name>
    <dbReference type="NCBI Taxonomy" id="1411620"/>
    <lineage>
        <taxon>Bacteria</taxon>
        <taxon>Pseudomonadati</taxon>
        <taxon>Bacteroidota</taxon>
        <taxon>Cytophagia</taxon>
        <taxon>Cytophagales</taxon>
        <taxon>Hymenobacteraceae</taxon>
        <taxon>Hymenobacter</taxon>
    </lineage>
</organism>
<dbReference type="RefSeq" id="WP_380206192.1">
    <property type="nucleotide sequence ID" value="NZ_JBHTEK010000002.1"/>
</dbReference>
<dbReference type="Gene3D" id="2.180.10.10">
    <property type="entry name" value="RHS repeat-associated core"/>
    <property type="match status" value="1"/>
</dbReference>
<reference evidence="4" key="2">
    <citation type="journal article" date="2019" name="Int. J. Syst. Evol. Microbiol.">
        <title>The Global Catalogue of Microorganisms (GCM) 10K type strain sequencing project: providing services to taxonomists for standard genome sequencing and annotation.</title>
        <authorList>
            <consortium name="The Broad Institute Genomics Platform"/>
            <consortium name="The Broad Institute Genome Sequencing Center for Infectious Disease"/>
            <person name="Wu L."/>
            <person name="Ma J."/>
        </authorList>
    </citation>
    <scope>NUCLEOTIDE SEQUENCE [LARGE SCALE GENOMIC DNA]</scope>
    <source>
        <strain evidence="4">JCM 19635</strain>
    </source>
</reference>
<feature type="region of interest" description="Disordered" evidence="1">
    <location>
        <begin position="1"/>
        <end position="27"/>
    </location>
</feature>
<dbReference type="EMBL" id="JBHTEK010000002">
    <property type="protein sequence ID" value="MFC7670461.1"/>
    <property type="molecule type" value="Genomic_DNA"/>
</dbReference>
<proteinExistence type="predicted"/>
<name>A0ABW2UDB4_9BACT</name>
<evidence type="ECO:0008006" key="5">
    <source>
        <dbReference type="Google" id="ProtNLM"/>
    </source>
</evidence>